<dbReference type="Proteomes" id="UP000322545">
    <property type="component" value="Unassembled WGS sequence"/>
</dbReference>
<name>A0A1M7C1Z5_9RHOB</name>
<dbReference type="EMBL" id="FRCB01000002">
    <property type="protein sequence ID" value="SHL61250.1"/>
    <property type="molecule type" value="Genomic_DNA"/>
</dbReference>
<keyword evidence="2" id="KW-1185">Reference proteome</keyword>
<protein>
    <submittedName>
        <fullName evidence="1">Chaperone modulatory protein CbpM</fullName>
    </submittedName>
</protein>
<sequence>MTYDERSVVARVERLTMRELRSWVREGWVRPAQGEDGPFFDELDIARVRLLCDLRKDMAISGDTIPMILSLIDRLHKSQRELRMLRQAIDEQPEDLRLEVLERYARIRKP</sequence>
<gene>
    <name evidence="1" type="ORF">SAMN05443432_1022</name>
</gene>
<evidence type="ECO:0000313" key="1">
    <source>
        <dbReference type="EMBL" id="SHL61250.1"/>
    </source>
</evidence>
<proteinExistence type="predicted"/>
<evidence type="ECO:0000313" key="2">
    <source>
        <dbReference type="Proteomes" id="UP000322545"/>
    </source>
</evidence>
<dbReference type="SUPFAM" id="SSF46955">
    <property type="entry name" value="Putative DNA-binding domain"/>
    <property type="match status" value="1"/>
</dbReference>
<dbReference type="RefSeq" id="WP_149778400.1">
    <property type="nucleotide sequence ID" value="NZ_FRCB01000002.1"/>
</dbReference>
<dbReference type="Gene3D" id="1.10.1660.10">
    <property type="match status" value="1"/>
</dbReference>
<dbReference type="Pfam" id="PF13591">
    <property type="entry name" value="MerR_2"/>
    <property type="match status" value="1"/>
</dbReference>
<organism evidence="1 2">
    <name type="scientific">Roseovarius litoreus</name>
    <dbReference type="NCBI Taxonomy" id="1155722"/>
    <lineage>
        <taxon>Bacteria</taxon>
        <taxon>Pseudomonadati</taxon>
        <taxon>Pseudomonadota</taxon>
        <taxon>Alphaproteobacteria</taxon>
        <taxon>Rhodobacterales</taxon>
        <taxon>Roseobacteraceae</taxon>
        <taxon>Roseovarius</taxon>
    </lineage>
</organism>
<reference evidence="1 2" key="1">
    <citation type="submission" date="2016-11" db="EMBL/GenBank/DDBJ databases">
        <authorList>
            <person name="Varghese N."/>
            <person name="Submissions S."/>
        </authorList>
    </citation>
    <scope>NUCLEOTIDE SEQUENCE [LARGE SCALE GENOMIC DNA]</scope>
    <source>
        <strain evidence="1 2">DSM 28249</strain>
    </source>
</reference>
<dbReference type="AlphaFoldDB" id="A0A1M7C1Z5"/>
<dbReference type="InterPro" id="IPR009061">
    <property type="entry name" value="DNA-bd_dom_put_sf"/>
</dbReference>
<accession>A0A1M7C1Z5</accession>